<organism evidence="2 3">
    <name type="scientific">Sphingomonas aerolata</name>
    <dbReference type="NCBI Taxonomy" id="185951"/>
    <lineage>
        <taxon>Bacteria</taxon>
        <taxon>Pseudomonadati</taxon>
        <taxon>Pseudomonadota</taxon>
        <taxon>Alphaproteobacteria</taxon>
        <taxon>Sphingomonadales</taxon>
        <taxon>Sphingomonadaceae</taxon>
        <taxon>Sphingomonas</taxon>
    </lineage>
</organism>
<dbReference type="AlphaFoldDB" id="A0A2T4YPQ2"/>
<sequence>MRIAITVSLALIISANLSACSDPKAASKDNFQDAIEPVVKNAFCRPLPIAQYRLTEKASEDVPAFPIVIGAVAEQWAGSTENQVRSMLEAAAKEGFLERTEKTTPAAYGSSDALKPTHVVSYEPSNKGKGMFRGIAGKRAGSPERPNVCAGDGKIDEIVRWTEPADAFGQTMTQVTYTYSGTNFVEGAPKEMIAAASKPKEATITLVKMSDGWQAMK</sequence>
<dbReference type="EMBL" id="PZZN01000002">
    <property type="protein sequence ID" value="PTM45496.1"/>
    <property type="molecule type" value="Genomic_DNA"/>
</dbReference>
<keyword evidence="1" id="KW-0732">Signal</keyword>
<protein>
    <recommendedName>
        <fullName evidence="4">Lipoprotein</fullName>
    </recommendedName>
</protein>
<dbReference type="RefSeq" id="WP_146163665.1">
    <property type="nucleotide sequence ID" value="NZ_PZZN01000002.1"/>
</dbReference>
<comment type="caution">
    <text evidence="2">The sequence shown here is derived from an EMBL/GenBank/DDBJ whole genome shotgun (WGS) entry which is preliminary data.</text>
</comment>
<dbReference type="Proteomes" id="UP000240996">
    <property type="component" value="Unassembled WGS sequence"/>
</dbReference>
<evidence type="ECO:0000256" key="1">
    <source>
        <dbReference type="SAM" id="SignalP"/>
    </source>
</evidence>
<gene>
    <name evidence="2" type="ORF">C8J24_1717</name>
</gene>
<evidence type="ECO:0008006" key="4">
    <source>
        <dbReference type="Google" id="ProtNLM"/>
    </source>
</evidence>
<evidence type="ECO:0000313" key="2">
    <source>
        <dbReference type="EMBL" id="PTM45496.1"/>
    </source>
</evidence>
<feature type="chain" id="PRO_5015774608" description="Lipoprotein" evidence="1">
    <location>
        <begin position="20"/>
        <end position="217"/>
    </location>
</feature>
<reference evidence="2 3" key="1">
    <citation type="submission" date="2018-04" db="EMBL/GenBank/DDBJ databases">
        <title>Genomic Encyclopedia of Type Strains, Phase III (KMG-III): the genomes of soil and plant-associated and newly described type strains.</title>
        <authorList>
            <person name="Whitman W."/>
        </authorList>
    </citation>
    <scope>NUCLEOTIDE SEQUENCE [LARGE SCALE GENOMIC DNA]</scope>
    <source>
        <strain evidence="2 3">NW12</strain>
    </source>
</reference>
<feature type="signal peptide" evidence="1">
    <location>
        <begin position="1"/>
        <end position="19"/>
    </location>
</feature>
<evidence type="ECO:0000313" key="3">
    <source>
        <dbReference type="Proteomes" id="UP000240996"/>
    </source>
</evidence>
<accession>A0A2T4YPQ2</accession>
<name>A0A2T4YPQ2_9SPHN</name>
<proteinExistence type="predicted"/>
<keyword evidence="3" id="KW-1185">Reference proteome</keyword>